<comment type="subcellular location">
    <subcellularLocation>
        <location evidence="1">Chromosome</location>
    </subcellularLocation>
</comment>
<evidence type="ECO:0000313" key="11">
    <source>
        <dbReference type="Proteomes" id="UP001364472"/>
    </source>
</evidence>
<feature type="domain" description="Post-SET" evidence="9">
    <location>
        <begin position="134"/>
        <end position="150"/>
    </location>
</feature>
<keyword evidence="5" id="KW-0949">S-adenosyl-L-methionine</keyword>
<feature type="domain" description="SET" evidence="8">
    <location>
        <begin position="3"/>
        <end position="121"/>
    </location>
</feature>
<dbReference type="RefSeq" id="WP_337334138.1">
    <property type="nucleotide sequence ID" value="NZ_JBBDHC010000002.1"/>
</dbReference>
<dbReference type="PANTHER" id="PTHR46223:SF3">
    <property type="entry name" value="HISTONE-LYSINE N-METHYLTRANSFERASE SET-23"/>
    <property type="match status" value="1"/>
</dbReference>
<dbReference type="InterPro" id="IPR003616">
    <property type="entry name" value="Post-SET_dom"/>
</dbReference>
<dbReference type="Pfam" id="PF00856">
    <property type="entry name" value="SET"/>
    <property type="match status" value="1"/>
</dbReference>
<dbReference type="Proteomes" id="UP001364472">
    <property type="component" value="Unassembled WGS sequence"/>
</dbReference>
<evidence type="ECO:0000256" key="4">
    <source>
        <dbReference type="ARBA" id="ARBA00022679"/>
    </source>
</evidence>
<accession>A0AAW9R0M1</accession>
<evidence type="ECO:0000256" key="2">
    <source>
        <dbReference type="ARBA" id="ARBA00022454"/>
    </source>
</evidence>
<dbReference type="InterPro" id="IPR046341">
    <property type="entry name" value="SET_dom_sf"/>
</dbReference>
<dbReference type="GO" id="GO:0008168">
    <property type="term" value="F:methyltransferase activity"/>
    <property type="evidence" value="ECO:0007669"/>
    <property type="project" value="UniProtKB-KW"/>
</dbReference>
<evidence type="ECO:0000256" key="1">
    <source>
        <dbReference type="ARBA" id="ARBA00004286"/>
    </source>
</evidence>
<keyword evidence="3" id="KW-0489">Methyltransferase</keyword>
<keyword evidence="4" id="KW-0808">Transferase</keyword>
<dbReference type="Gene3D" id="2.170.270.10">
    <property type="entry name" value="SET domain"/>
    <property type="match status" value="1"/>
</dbReference>
<keyword evidence="11" id="KW-1185">Reference proteome</keyword>
<keyword evidence="6" id="KW-0479">Metal-binding</keyword>
<dbReference type="GO" id="GO:0005694">
    <property type="term" value="C:chromosome"/>
    <property type="evidence" value="ECO:0007669"/>
    <property type="project" value="UniProtKB-SubCell"/>
</dbReference>
<keyword evidence="7" id="KW-0862">Zinc</keyword>
<evidence type="ECO:0000256" key="5">
    <source>
        <dbReference type="ARBA" id="ARBA00022691"/>
    </source>
</evidence>
<dbReference type="PROSITE" id="PS50280">
    <property type="entry name" value="SET"/>
    <property type="match status" value="1"/>
</dbReference>
<evidence type="ECO:0000256" key="3">
    <source>
        <dbReference type="ARBA" id="ARBA00022603"/>
    </source>
</evidence>
<dbReference type="PANTHER" id="PTHR46223">
    <property type="entry name" value="HISTONE-LYSINE N-METHYLTRANSFERASE SUV39H"/>
    <property type="match status" value="1"/>
</dbReference>
<gene>
    <name evidence="10" type="ORF">WB794_01830</name>
</gene>
<keyword evidence="2" id="KW-0158">Chromosome</keyword>
<evidence type="ECO:0000259" key="8">
    <source>
        <dbReference type="PROSITE" id="PS50280"/>
    </source>
</evidence>
<sequence>MKKSIECRRSPIHGNGVFALQAIVRGTVLCRYGGTLMTHEEADERYGDALESGHTFLFTLNDEYIVDGGRRGTIARWINHSCAPNCEAQVVEHPDDRRRDRIEIHALRDIAAGEELAYDYGIRLEVPHTARMKALWPCRCGAPACTGTMLRPKR</sequence>
<name>A0AAW9R0M1_9GAMM</name>
<dbReference type="PROSITE" id="PS50868">
    <property type="entry name" value="POST_SET"/>
    <property type="match status" value="1"/>
</dbReference>
<dbReference type="SUPFAM" id="SSF82199">
    <property type="entry name" value="SET domain"/>
    <property type="match status" value="1"/>
</dbReference>
<dbReference type="GO" id="GO:0046872">
    <property type="term" value="F:metal ion binding"/>
    <property type="evidence" value="ECO:0007669"/>
    <property type="project" value="UniProtKB-KW"/>
</dbReference>
<comment type="caution">
    <text evidence="10">The sequence shown here is derived from an EMBL/GenBank/DDBJ whole genome shotgun (WGS) entry which is preliminary data.</text>
</comment>
<dbReference type="SMART" id="SM00317">
    <property type="entry name" value="SET"/>
    <property type="match status" value="1"/>
</dbReference>
<evidence type="ECO:0000256" key="6">
    <source>
        <dbReference type="ARBA" id="ARBA00022723"/>
    </source>
</evidence>
<protein>
    <submittedName>
        <fullName evidence="10">SET domain-containing protein-lysine N-methyltransferase</fullName>
    </submittedName>
</protein>
<proteinExistence type="predicted"/>
<dbReference type="AlphaFoldDB" id="A0AAW9R0M1"/>
<evidence type="ECO:0000313" key="10">
    <source>
        <dbReference type="EMBL" id="MEJ1248420.1"/>
    </source>
</evidence>
<organism evidence="10 11">
    <name type="scientific">Denitratimonas tolerans</name>
    <dbReference type="NCBI Taxonomy" id="1338420"/>
    <lineage>
        <taxon>Bacteria</taxon>
        <taxon>Pseudomonadati</taxon>
        <taxon>Pseudomonadota</taxon>
        <taxon>Gammaproteobacteria</taxon>
        <taxon>Lysobacterales</taxon>
        <taxon>Lysobacteraceae</taxon>
        <taxon>Denitratimonas</taxon>
    </lineage>
</organism>
<reference evidence="10 11" key="1">
    <citation type="journal article" date="2016" name="Antonie Van Leeuwenhoek">
        <title>Denitratimonas tolerans gen. nov., sp. nov., a denitrifying bacterium isolated from a bioreactor for tannery wastewater treatment.</title>
        <authorList>
            <person name="Han S.I."/>
            <person name="Kim J.O."/>
            <person name="Lee Y.R."/>
            <person name="Ekpeghere K.I."/>
            <person name="Koh S.C."/>
            <person name="Whang K.S."/>
        </authorList>
    </citation>
    <scope>NUCLEOTIDE SEQUENCE [LARGE SCALE GENOMIC DNA]</scope>
    <source>
        <strain evidence="10 11">KACC 17565</strain>
    </source>
</reference>
<evidence type="ECO:0000259" key="9">
    <source>
        <dbReference type="PROSITE" id="PS50868"/>
    </source>
</evidence>
<dbReference type="EMBL" id="JBBDHC010000002">
    <property type="protein sequence ID" value="MEJ1248420.1"/>
    <property type="molecule type" value="Genomic_DNA"/>
</dbReference>
<dbReference type="GO" id="GO:0032259">
    <property type="term" value="P:methylation"/>
    <property type="evidence" value="ECO:0007669"/>
    <property type="project" value="UniProtKB-KW"/>
</dbReference>
<dbReference type="InterPro" id="IPR001214">
    <property type="entry name" value="SET_dom"/>
</dbReference>
<evidence type="ECO:0000256" key="7">
    <source>
        <dbReference type="ARBA" id="ARBA00022833"/>
    </source>
</evidence>
<dbReference type="InterPro" id="IPR050973">
    <property type="entry name" value="H3K9_Histone-Lys_N-MTase"/>
</dbReference>